<dbReference type="InterPro" id="IPR001584">
    <property type="entry name" value="Integrase_cat-core"/>
</dbReference>
<dbReference type="Proteomes" id="UP001633002">
    <property type="component" value="Unassembled WGS sequence"/>
</dbReference>
<dbReference type="Gene3D" id="3.30.420.10">
    <property type="entry name" value="Ribonuclease H-like superfamily/Ribonuclease H"/>
    <property type="match status" value="1"/>
</dbReference>
<accession>A0ABD3HX05</accession>
<dbReference type="InterPro" id="IPR036397">
    <property type="entry name" value="RNaseH_sf"/>
</dbReference>
<evidence type="ECO:0000313" key="3">
    <source>
        <dbReference type="EMBL" id="KAL3695983.1"/>
    </source>
</evidence>
<dbReference type="PANTHER" id="PTHR37984">
    <property type="entry name" value="PROTEIN CBG26694"/>
    <property type="match status" value="1"/>
</dbReference>
<keyword evidence="4" id="KW-1185">Reference proteome</keyword>
<protein>
    <recommendedName>
        <fullName evidence="2">Integrase catalytic domain-containing protein</fullName>
    </recommendedName>
</protein>
<organism evidence="3 4">
    <name type="scientific">Riccia sorocarpa</name>
    <dbReference type="NCBI Taxonomy" id="122646"/>
    <lineage>
        <taxon>Eukaryota</taxon>
        <taxon>Viridiplantae</taxon>
        <taxon>Streptophyta</taxon>
        <taxon>Embryophyta</taxon>
        <taxon>Marchantiophyta</taxon>
        <taxon>Marchantiopsida</taxon>
        <taxon>Marchantiidae</taxon>
        <taxon>Marchantiales</taxon>
        <taxon>Ricciaceae</taxon>
        <taxon>Riccia</taxon>
    </lineage>
</organism>
<dbReference type="InterPro" id="IPR012337">
    <property type="entry name" value="RNaseH-like_sf"/>
</dbReference>
<evidence type="ECO:0000313" key="4">
    <source>
        <dbReference type="Proteomes" id="UP001633002"/>
    </source>
</evidence>
<feature type="domain" description="Integrase catalytic" evidence="2">
    <location>
        <begin position="174"/>
        <end position="294"/>
    </location>
</feature>
<feature type="region of interest" description="Disordered" evidence="1">
    <location>
        <begin position="443"/>
        <end position="470"/>
    </location>
</feature>
<reference evidence="3 4" key="1">
    <citation type="submission" date="2024-09" db="EMBL/GenBank/DDBJ databases">
        <title>Chromosome-scale assembly of Riccia sorocarpa.</title>
        <authorList>
            <person name="Paukszto L."/>
        </authorList>
    </citation>
    <scope>NUCLEOTIDE SEQUENCE [LARGE SCALE GENOMIC DNA]</scope>
    <source>
        <strain evidence="3">LP-2024</strain>
        <tissue evidence="3">Aerial parts of the thallus</tissue>
    </source>
</reference>
<dbReference type="InterPro" id="IPR050951">
    <property type="entry name" value="Retrovirus_Pol_polyprotein"/>
</dbReference>
<gene>
    <name evidence="3" type="ORF">R1sor_010059</name>
</gene>
<evidence type="ECO:0000256" key="1">
    <source>
        <dbReference type="SAM" id="MobiDB-lite"/>
    </source>
</evidence>
<dbReference type="AlphaFoldDB" id="A0ABD3HX05"/>
<dbReference type="PANTHER" id="PTHR37984:SF5">
    <property type="entry name" value="PROTEIN NYNRIN-LIKE"/>
    <property type="match status" value="1"/>
</dbReference>
<dbReference type="Gene3D" id="1.10.340.70">
    <property type="match status" value="1"/>
</dbReference>
<dbReference type="Pfam" id="PF17921">
    <property type="entry name" value="Integrase_H2C2"/>
    <property type="match status" value="1"/>
</dbReference>
<comment type="caution">
    <text evidence="3">The sequence shown here is derived from an EMBL/GenBank/DDBJ whole genome shotgun (WGS) entry which is preliminary data.</text>
</comment>
<feature type="compositionally biased region" description="Acidic residues" evidence="1">
    <location>
        <begin position="454"/>
        <end position="470"/>
    </location>
</feature>
<dbReference type="InterPro" id="IPR041588">
    <property type="entry name" value="Integrase_H2C2"/>
</dbReference>
<proteinExistence type="predicted"/>
<sequence length="470" mass="55529">MLSRATYHEEEDLTMEDDDERSWGVMAVVVNSTMSQENRDEGNVFLEEHYRGRFLEIGKYLSTLEKDQAWNEKQYREIRHQAYGYLLKDGHLWKRPKRSDGIPLRVIDNLETRQQVISEFHDTLWAGHRGVWATYMKIKERYWWKRLYQDVAEFVGSCTDCQLQSKIRHRDCLQPTYPLSMHFQWVFDLVIMPKGLWGIRYLVLAREELSNFVEGRALRSKSIALVCRFVLEDIFCRYGSIGRLRADRRELDAEEAQVFFSRYGVKLKLTTSYNLEGNGKSERGHPPVIQALVKACQKPIMPAEDVLPTWVALPWEDGVGREELLAMRIRQLERRPEDIEVAMERMRKARLKNKARFDKTHRLRPKQIREGDWVLVFDSSLENQHSTERKFARRWFGPYVVVDVHENATYSLRKLDGTPLRLPIAGKRVKVFKRRVNTQESDFHDKKDLGSISYEEEDEFEEDDADDEDG</sequence>
<dbReference type="PROSITE" id="PS50994">
    <property type="entry name" value="INTEGRASE"/>
    <property type="match status" value="1"/>
</dbReference>
<dbReference type="SUPFAM" id="SSF53098">
    <property type="entry name" value="Ribonuclease H-like"/>
    <property type="match status" value="1"/>
</dbReference>
<name>A0ABD3HX05_9MARC</name>
<dbReference type="FunFam" id="1.10.340.70:FF:000001">
    <property type="entry name" value="Retrovirus-related Pol polyprotein from transposon gypsy-like Protein"/>
    <property type="match status" value="1"/>
</dbReference>
<evidence type="ECO:0000259" key="2">
    <source>
        <dbReference type="PROSITE" id="PS50994"/>
    </source>
</evidence>
<dbReference type="EMBL" id="JBJQOH010000002">
    <property type="protein sequence ID" value="KAL3695983.1"/>
    <property type="molecule type" value="Genomic_DNA"/>
</dbReference>